<proteinExistence type="predicted"/>
<reference evidence="2" key="1">
    <citation type="submission" date="2014-11" db="EMBL/GenBank/DDBJ databases">
        <authorList>
            <person name="Amaro Gonzalez C."/>
        </authorList>
    </citation>
    <scope>NUCLEOTIDE SEQUENCE</scope>
</reference>
<evidence type="ECO:0000313" key="2">
    <source>
        <dbReference type="EMBL" id="JAH36978.1"/>
    </source>
</evidence>
<reference evidence="2" key="2">
    <citation type="journal article" date="2015" name="Fish Shellfish Immunol.">
        <title>Early steps in the European eel (Anguilla anguilla)-Vibrio vulnificus interaction in the gills: Role of the RtxA13 toxin.</title>
        <authorList>
            <person name="Callol A."/>
            <person name="Pajuelo D."/>
            <person name="Ebbesson L."/>
            <person name="Teles M."/>
            <person name="MacKenzie S."/>
            <person name="Amaro C."/>
        </authorList>
    </citation>
    <scope>NUCLEOTIDE SEQUENCE</scope>
</reference>
<dbReference type="AlphaFoldDB" id="A0A0E9S8X8"/>
<feature type="region of interest" description="Disordered" evidence="1">
    <location>
        <begin position="1"/>
        <end position="20"/>
    </location>
</feature>
<evidence type="ECO:0000256" key="1">
    <source>
        <dbReference type="SAM" id="MobiDB-lite"/>
    </source>
</evidence>
<accession>A0A0E9S8X8</accession>
<name>A0A0E9S8X8_ANGAN</name>
<organism evidence="2">
    <name type="scientific">Anguilla anguilla</name>
    <name type="common">European freshwater eel</name>
    <name type="synonym">Muraena anguilla</name>
    <dbReference type="NCBI Taxonomy" id="7936"/>
    <lineage>
        <taxon>Eukaryota</taxon>
        <taxon>Metazoa</taxon>
        <taxon>Chordata</taxon>
        <taxon>Craniata</taxon>
        <taxon>Vertebrata</taxon>
        <taxon>Euteleostomi</taxon>
        <taxon>Actinopterygii</taxon>
        <taxon>Neopterygii</taxon>
        <taxon>Teleostei</taxon>
        <taxon>Anguilliformes</taxon>
        <taxon>Anguillidae</taxon>
        <taxon>Anguilla</taxon>
    </lineage>
</organism>
<dbReference type="EMBL" id="GBXM01071599">
    <property type="protein sequence ID" value="JAH36978.1"/>
    <property type="molecule type" value="Transcribed_RNA"/>
</dbReference>
<sequence>MARDRNYMQHDQRSSTDHTRRQFCSCSADYLYSKTRT</sequence>
<protein>
    <submittedName>
        <fullName evidence="2">Uncharacterized protein</fullName>
    </submittedName>
</protein>